<dbReference type="InterPro" id="IPR001452">
    <property type="entry name" value="SH3_domain"/>
</dbReference>
<feature type="region of interest" description="Disordered" evidence="3">
    <location>
        <begin position="881"/>
        <end position="901"/>
    </location>
</feature>
<dbReference type="Proteomes" id="UP000327044">
    <property type="component" value="Unassembled WGS sequence"/>
</dbReference>
<dbReference type="SUPFAM" id="SSF140741">
    <property type="entry name" value="RUN domain-like"/>
    <property type="match status" value="1"/>
</dbReference>
<feature type="signal peptide" evidence="4">
    <location>
        <begin position="1"/>
        <end position="18"/>
    </location>
</feature>
<organism evidence="7 8">
    <name type="scientific">Photinus pyralis</name>
    <name type="common">Common eastern firefly</name>
    <name type="synonym">Lampyris pyralis</name>
    <dbReference type="NCBI Taxonomy" id="7054"/>
    <lineage>
        <taxon>Eukaryota</taxon>
        <taxon>Metazoa</taxon>
        <taxon>Ecdysozoa</taxon>
        <taxon>Arthropoda</taxon>
        <taxon>Hexapoda</taxon>
        <taxon>Insecta</taxon>
        <taxon>Pterygota</taxon>
        <taxon>Neoptera</taxon>
        <taxon>Endopterygota</taxon>
        <taxon>Coleoptera</taxon>
        <taxon>Polyphaga</taxon>
        <taxon>Elateriformia</taxon>
        <taxon>Elateroidea</taxon>
        <taxon>Lampyridae</taxon>
        <taxon>Lampyrinae</taxon>
        <taxon>Photinus</taxon>
    </lineage>
</organism>
<feature type="region of interest" description="Disordered" evidence="3">
    <location>
        <begin position="459"/>
        <end position="478"/>
    </location>
</feature>
<gene>
    <name evidence="7" type="ORF">PPYR_04221</name>
</gene>
<dbReference type="Pfam" id="PF02759">
    <property type="entry name" value="RUN"/>
    <property type="match status" value="1"/>
</dbReference>
<protein>
    <recommendedName>
        <fullName evidence="9">SH3 domain-containing protein</fullName>
    </recommendedName>
</protein>
<feature type="region of interest" description="Disordered" evidence="3">
    <location>
        <begin position="271"/>
        <end position="346"/>
    </location>
</feature>
<dbReference type="InParanoid" id="A0A5N4AXE2"/>
<feature type="compositionally biased region" description="Polar residues" evidence="3">
    <location>
        <begin position="307"/>
        <end position="320"/>
    </location>
</feature>
<feature type="domain" description="RUN" evidence="6">
    <location>
        <begin position="1163"/>
        <end position="1309"/>
    </location>
</feature>
<feature type="compositionally biased region" description="Polar residues" evidence="3">
    <location>
        <begin position="1454"/>
        <end position="1465"/>
    </location>
</feature>
<dbReference type="SUPFAM" id="SSF50044">
    <property type="entry name" value="SH3-domain"/>
    <property type="match status" value="1"/>
</dbReference>
<feature type="region of interest" description="Disordered" evidence="3">
    <location>
        <begin position="1450"/>
        <end position="1504"/>
    </location>
</feature>
<dbReference type="GO" id="GO:0031410">
    <property type="term" value="C:cytoplasmic vesicle"/>
    <property type="evidence" value="ECO:0007669"/>
    <property type="project" value="TreeGrafter"/>
</dbReference>
<dbReference type="InterPro" id="IPR004012">
    <property type="entry name" value="Run_dom"/>
</dbReference>
<evidence type="ECO:0000256" key="2">
    <source>
        <dbReference type="PROSITE-ProRule" id="PRU00192"/>
    </source>
</evidence>
<keyword evidence="8" id="KW-1185">Reference proteome</keyword>
<dbReference type="InterPro" id="IPR047343">
    <property type="entry name" value="RUSC1_2"/>
</dbReference>
<feature type="chain" id="PRO_5024396626" description="SH3 domain-containing protein" evidence="4">
    <location>
        <begin position="19"/>
        <end position="1722"/>
    </location>
</feature>
<feature type="region of interest" description="Disordered" evidence="3">
    <location>
        <begin position="798"/>
        <end position="829"/>
    </location>
</feature>
<feature type="compositionally biased region" description="Low complexity" evidence="3">
    <location>
        <begin position="798"/>
        <end position="814"/>
    </location>
</feature>
<evidence type="ECO:0000313" key="8">
    <source>
        <dbReference type="Proteomes" id="UP000327044"/>
    </source>
</evidence>
<evidence type="ECO:0000313" key="7">
    <source>
        <dbReference type="EMBL" id="KAB0802035.1"/>
    </source>
</evidence>
<dbReference type="PANTHER" id="PTHR15591:SF13">
    <property type="entry name" value="RUN DOMAIN-CONTAINING PROTEIN"/>
    <property type="match status" value="1"/>
</dbReference>
<dbReference type="PANTHER" id="PTHR15591">
    <property type="entry name" value="RUN AND SH3 DOMAIN CONTAINING"/>
    <property type="match status" value="1"/>
</dbReference>
<feature type="region of interest" description="Disordered" evidence="3">
    <location>
        <begin position="1516"/>
        <end position="1656"/>
    </location>
</feature>
<feature type="compositionally biased region" description="Polar residues" evidence="3">
    <location>
        <begin position="336"/>
        <end position="346"/>
    </location>
</feature>
<feature type="domain" description="SH3" evidence="5">
    <location>
        <begin position="1661"/>
        <end position="1720"/>
    </location>
</feature>
<feature type="compositionally biased region" description="Polar residues" evidence="3">
    <location>
        <begin position="459"/>
        <end position="476"/>
    </location>
</feature>
<accession>A0A5N4AXE2</accession>
<keyword evidence="1 2" id="KW-0728">SH3 domain</keyword>
<feature type="compositionally biased region" description="Low complexity" evidence="3">
    <location>
        <begin position="1551"/>
        <end position="1562"/>
    </location>
</feature>
<feature type="compositionally biased region" description="Polar residues" evidence="3">
    <location>
        <begin position="1384"/>
        <end position="1393"/>
    </location>
</feature>
<dbReference type="Gene3D" id="1.20.58.900">
    <property type="match status" value="1"/>
</dbReference>
<dbReference type="PROSITE" id="PS50826">
    <property type="entry name" value="RUN"/>
    <property type="match status" value="1"/>
</dbReference>
<name>A0A5N4AXE2_PHOPY</name>
<dbReference type="InterPro" id="IPR036028">
    <property type="entry name" value="SH3-like_dom_sf"/>
</dbReference>
<feature type="region of interest" description="Disordered" evidence="3">
    <location>
        <begin position="948"/>
        <end position="968"/>
    </location>
</feature>
<dbReference type="Gene3D" id="2.30.30.40">
    <property type="entry name" value="SH3 Domains"/>
    <property type="match status" value="1"/>
</dbReference>
<evidence type="ECO:0000256" key="4">
    <source>
        <dbReference type="SAM" id="SignalP"/>
    </source>
</evidence>
<sequence>MLVVLLCCMMKIVEFSTGKPVANRIIVRNYRRRRMSRKKGKTMGEVVVGGRITAHSPDSDCNSNHPGSTTSCLSNTSSQDIDFIQDNSDYQWFLDYNYRDGSTNHHTSILSLSEPYDANDVGYYDVLAKNMDANLAEADMESFRTEDIHALLTNLPTMCTDPLSQDHHQGESFASVSGSMMAKFDFDSSISPHSSSSQGEDTANSTSMSICKSELLFSPVKEIPMPGANFSVDSLDCELMNEHDIMLTCQANKDNYTIAFEGSLTMYSEDSDYHESDKSGGMSGSGSIHWEGNMKVHPDNIKLPDTSMAQSDSGGFTTWSKLKKRTSDNQLKRHPSGNNNSSVDSNKYSAVDNVLKSQSMPNLYKQKVKGLMSSGFLRSNTPFNSSIDASKRRAVKVFDIQHQIQTSSLSGGSLVSDMATSADCGSTSSESNKQPNLNLVKLFMKQKSMSAEGMSTAMDQSSVSDNWPTHSVASNESLEDKQSNCIEAKANCLENGVSLSENGSRTHELIIEEQDEDISRSESVEQLSESISKLESVGDSFENEHNQCVKFNVNNNNSIEHKDLRKRKLKAHSTQTRRNNSLGVSLSSDSSSLSSYTADCNERVRNIGKTTGTQIPVHLMNKSMQTSCYIDKSLKAAPYKLNCHNAKDCVKVVQPSFLNKLKKDGETEKPVYILYPNYVLPDLQFLNEKAEDAAKVFLMPQRGPNKTVQPNTRPFSCNDFEALKKKGFDHVRDWESLNFLLPNECRQLLADVPEIAEQANLKSEFTKPSFCTSPPVRRRARPTSCDCAMLHRTGSAETATTFSSSSSTATQPSSGYRGSSTMLLTDSQNSPALTTNFNPLFVYRYDSVTSSEASLMTSERHRSIGTTAPPLPKRSISLSHDHKCREVVPPRPPLPKGILRKSLETAKQYKNEKSKRYSMFETCDDNNAKDNSSKRYSLPDHYYQRHKRLSETEDEGVDAGTSSSSLDEQPEVNFRVPIPPHPKTDILLSHISCDELLQLEEYLKMSGLSSSDPEDLDEQEIIQLRSCVSKFLALKINQDGNEHFGGKKSVSFAEKVNVLPKNNLEMKPPNNSPNASAFSNQRTYQHKTLAEIPICEEGEISPENYSSPQLTPTHVRKQTYDLNQKRLLVTAVTDAVEKVIHHFSPATNQSELITLGDSSLNPACAKIALTNLCPAIYAVLSDGLKPNLETSFGPICNSVWQVVEASAQQGPLTKALNDLVMRINGEDAITEGLVKFNAFVFGLLNVRSLDAWTSYLRTRETVLKKHYNPNSLLLLAHTGGAAVRGLLDTLISALEPLALLPFHFDVLFEYRQLHESLKRIDSYVPSSPTHVKPSSPKTLTPKQWNLMKLANSLQSTSSHSLSDAEEATTVRQCSPENPTLPDLLNTSTSSRSQCKVRPRSCIEPGVLSKPSFRLGEDVTVIAKKRWSGISLTSKLYQAYDRLAREDTEEEYTDSLETYNNRNNRVPSAEKSDSNSSEDASRLRDDGPESLESQAADEKPLNGTRFRKLQEKWEKLSGKDLPCSPPQSPTHANKSKIPRLVTSPVRPPSGIPVPVVSPTTKPSKIAKKVTTPPSGNRKCIGSISRTSIGNNPPKVQVKKPIPNTRTSRLDQQDGPSDVLKHSPRPSSLPYKPANVQSKNNKLTPPRRAVSSSLGRKPVVQVQSSRVVRTLSHRLASESGHLSYNEGERLTVILEVDEKWLLCCRGTQKGLVPKSAVIADSGRF</sequence>
<dbReference type="InterPro" id="IPR037213">
    <property type="entry name" value="Run_dom_sf"/>
</dbReference>
<feature type="compositionally biased region" description="Basic and acidic residues" evidence="3">
    <location>
        <begin position="292"/>
        <end position="302"/>
    </location>
</feature>
<reference evidence="7 8" key="1">
    <citation type="journal article" date="2018" name="Elife">
        <title>Firefly genomes illuminate parallel origins of bioluminescence in beetles.</title>
        <authorList>
            <person name="Fallon T.R."/>
            <person name="Lower S.E."/>
            <person name="Chang C.H."/>
            <person name="Bessho-Uehara M."/>
            <person name="Martin G.J."/>
            <person name="Bewick A.J."/>
            <person name="Behringer M."/>
            <person name="Debat H.J."/>
            <person name="Wong I."/>
            <person name="Day J.C."/>
            <person name="Suvorov A."/>
            <person name="Silva C.J."/>
            <person name="Stanger-Hall K.F."/>
            <person name="Hall D.W."/>
            <person name="Schmitz R.J."/>
            <person name="Nelson D.R."/>
            <person name="Lewis S.M."/>
            <person name="Shigenobu S."/>
            <person name="Bybee S.M."/>
            <person name="Larracuente A.M."/>
            <person name="Oba Y."/>
            <person name="Weng J.K."/>
        </authorList>
    </citation>
    <scope>NUCLEOTIDE SEQUENCE [LARGE SCALE GENOMIC DNA]</scope>
    <source>
        <strain evidence="7">1611_PpyrPB1</strain>
        <tissue evidence="7">Whole body</tissue>
    </source>
</reference>
<feature type="compositionally biased region" description="Basic and acidic residues" evidence="3">
    <location>
        <begin position="1467"/>
        <end position="1486"/>
    </location>
</feature>
<evidence type="ECO:0000259" key="6">
    <source>
        <dbReference type="PROSITE" id="PS50826"/>
    </source>
</evidence>
<feature type="compositionally biased region" description="Polar residues" evidence="3">
    <location>
        <begin position="816"/>
        <end position="829"/>
    </location>
</feature>
<keyword evidence="4" id="KW-0732">Signal</keyword>
<dbReference type="OrthoDB" id="9884296at2759"/>
<evidence type="ECO:0000256" key="3">
    <source>
        <dbReference type="SAM" id="MobiDB-lite"/>
    </source>
</evidence>
<dbReference type="PROSITE" id="PS50002">
    <property type="entry name" value="SH3"/>
    <property type="match status" value="1"/>
</dbReference>
<dbReference type="SMART" id="SM00593">
    <property type="entry name" value="RUN"/>
    <property type="match status" value="1"/>
</dbReference>
<dbReference type="EMBL" id="VVIM01000002">
    <property type="protein sequence ID" value="KAB0802035.1"/>
    <property type="molecule type" value="Genomic_DNA"/>
</dbReference>
<comment type="caution">
    <text evidence="7">The sequence shown here is derived from an EMBL/GenBank/DDBJ whole genome shotgun (WGS) entry which is preliminary data.</text>
</comment>
<evidence type="ECO:0000256" key="1">
    <source>
        <dbReference type="ARBA" id="ARBA00022443"/>
    </source>
</evidence>
<dbReference type="CDD" id="cd17685">
    <property type="entry name" value="RUN_RUSC"/>
    <property type="match status" value="1"/>
</dbReference>
<dbReference type="SMART" id="SM00326">
    <property type="entry name" value="SH3"/>
    <property type="match status" value="1"/>
</dbReference>
<proteinExistence type="predicted"/>
<evidence type="ECO:0008006" key="9">
    <source>
        <dbReference type="Google" id="ProtNLM"/>
    </source>
</evidence>
<feature type="region of interest" description="Disordered" evidence="3">
    <location>
        <begin position="1357"/>
        <end position="1397"/>
    </location>
</feature>
<evidence type="ECO:0000259" key="5">
    <source>
        <dbReference type="PROSITE" id="PS50002"/>
    </source>
</evidence>